<evidence type="ECO:0000313" key="2">
    <source>
        <dbReference type="EMBL" id="KNE02287.1"/>
    </source>
</evidence>
<reference evidence="3" key="1">
    <citation type="journal article" date="2015" name="BMC Genomics">
        <title>Draft genome of a commonly misdiagnosed multidrug resistant pathogen Candida auris.</title>
        <authorList>
            <person name="Chatterjee S."/>
            <person name="Alampalli S.V."/>
            <person name="Nageshan R.K."/>
            <person name="Chettiar S.T."/>
            <person name="Joshi S."/>
            <person name="Tatu U.S."/>
        </authorList>
    </citation>
    <scope>NUCLEOTIDE SEQUENCE [LARGE SCALE GENOMIC DNA]</scope>
    <source>
        <strain evidence="3">6684</strain>
    </source>
</reference>
<comment type="caution">
    <text evidence="2">The sequence shown here is derived from an EMBL/GenBank/DDBJ whole genome shotgun (WGS) entry which is preliminary data.</text>
</comment>
<keyword evidence="1" id="KW-0732">Signal</keyword>
<dbReference type="AlphaFoldDB" id="A0A0L0P7E2"/>
<sequence length="100" mass="10649">MIKSIILVTLLALGTTICFDVIGRIEGDLNNAQLTPFFSSLDGHFFPTVTAPQGPCCKGVIIWLQTSALRDPSVRVKYASGAKGIGVGERIENCTIIATP</sequence>
<dbReference type="VEuPathDB" id="FungiDB:QG37_00539"/>
<name>A0A0L0P7E2_CANAR</name>
<dbReference type="Proteomes" id="UP000037122">
    <property type="component" value="Unassembled WGS sequence"/>
</dbReference>
<accession>A0A0L0P7E2</accession>
<proteinExistence type="predicted"/>
<feature type="signal peptide" evidence="1">
    <location>
        <begin position="1"/>
        <end position="18"/>
    </location>
</feature>
<gene>
    <name evidence="2" type="ORF">QG37_00539</name>
</gene>
<protein>
    <submittedName>
        <fullName evidence="2">Uncharacterized protein</fullName>
    </submittedName>
</protein>
<organism evidence="2 3">
    <name type="scientific">Candidozyma auris</name>
    <name type="common">Yeast</name>
    <name type="synonym">Candida auris</name>
    <dbReference type="NCBI Taxonomy" id="498019"/>
    <lineage>
        <taxon>Eukaryota</taxon>
        <taxon>Fungi</taxon>
        <taxon>Dikarya</taxon>
        <taxon>Ascomycota</taxon>
        <taxon>Saccharomycotina</taxon>
        <taxon>Pichiomycetes</taxon>
        <taxon>Metschnikowiaceae</taxon>
        <taxon>Candidozyma</taxon>
    </lineage>
</organism>
<evidence type="ECO:0000256" key="1">
    <source>
        <dbReference type="SAM" id="SignalP"/>
    </source>
</evidence>
<feature type="chain" id="PRO_5005545551" evidence="1">
    <location>
        <begin position="19"/>
        <end position="100"/>
    </location>
</feature>
<evidence type="ECO:0000313" key="3">
    <source>
        <dbReference type="Proteomes" id="UP000037122"/>
    </source>
</evidence>
<dbReference type="EMBL" id="LGST01000004">
    <property type="protein sequence ID" value="KNE02287.1"/>
    <property type="molecule type" value="Genomic_DNA"/>
</dbReference>